<sequence length="195" mass="21660">MDLDFPNTTESYKLYSQRVIVGDIKECVCRAPDTPYDDVSYSNIPMTSYELPDGHCGTSEELYEVSHSVDSFETIPGMESSAEIASSASGLPQMVVESINKCDVDIRRELYSSILLSGGTASMQQLKERLEKDLLEESPQAARVKVLASGNATERRFSVWIGGSILASLGSFQQMWFSKSEYEEHGASYIQRKCP</sequence>
<dbReference type="SMART" id="SM00268">
    <property type="entry name" value="ACTIN"/>
    <property type="match status" value="1"/>
</dbReference>
<dbReference type="Proteomes" id="UP000325081">
    <property type="component" value="Unassembled WGS sequence"/>
</dbReference>
<evidence type="ECO:0000313" key="3">
    <source>
        <dbReference type="Proteomes" id="UP000325081"/>
    </source>
</evidence>
<gene>
    <name evidence="2" type="ORF">STAS_10570</name>
</gene>
<dbReference type="SUPFAM" id="SSF53067">
    <property type="entry name" value="Actin-like ATPase domain"/>
    <property type="match status" value="1"/>
</dbReference>
<dbReference type="Gene3D" id="3.30.420.40">
    <property type="match status" value="2"/>
</dbReference>
<evidence type="ECO:0000313" key="2">
    <source>
        <dbReference type="EMBL" id="GER34356.1"/>
    </source>
</evidence>
<organism evidence="2 3">
    <name type="scientific">Striga asiatica</name>
    <name type="common">Asiatic witchweed</name>
    <name type="synonym">Buchnera asiatica</name>
    <dbReference type="NCBI Taxonomy" id="4170"/>
    <lineage>
        <taxon>Eukaryota</taxon>
        <taxon>Viridiplantae</taxon>
        <taxon>Streptophyta</taxon>
        <taxon>Embryophyta</taxon>
        <taxon>Tracheophyta</taxon>
        <taxon>Spermatophyta</taxon>
        <taxon>Magnoliopsida</taxon>
        <taxon>eudicotyledons</taxon>
        <taxon>Gunneridae</taxon>
        <taxon>Pentapetalae</taxon>
        <taxon>asterids</taxon>
        <taxon>lamiids</taxon>
        <taxon>Lamiales</taxon>
        <taxon>Orobanchaceae</taxon>
        <taxon>Buchnereae</taxon>
        <taxon>Striga</taxon>
    </lineage>
</organism>
<keyword evidence="3" id="KW-1185">Reference proteome</keyword>
<comment type="caution">
    <text evidence="2">The sequence shown here is derived from an EMBL/GenBank/DDBJ whole genome shotgun (WGS) entry which is preliminary data.</text>
</comment>
<dbReference type="FunFam" id="3.30.420.40:FF:000127">
    <property type="entry name" value="actin-related protein 4"/>
    <property type="match status" value="1"/>
</dbReference>
<dbReference type="Pfam" id="PF00022">
    <property type="entry name" value="Actin"/>
    <property type="match status" value="1"/>
</dbReference>
<dbReference type="PANTHER" id="PTHR11937">
    <property type="entry name" value="ACTIN"/>
    <property type="match status" value="1"/>
</dbReference>
<evidence type="ECO:0000256" key="1">
    <source>
        <dbReference type="RuleBase" id="RU000487"/>
    </source>
</evidence>
<protein>
    <submittedName>
        <fullName evidence="2">Actin-related protein</fullName>
    </submittedName>
</protein>
<reference evidence="3" key="1">
    <citation type="journal article" date="2019" name="Curr. Biol.">
        <title>Genome Sequence of Striga asiatica Provides Insight into the Evolution of Plant Parasitism.</title>
        <authorList>
            <person name="Yoshida S."/>
            <person name="Kim S."/>
            <person name="Wafula E.K."/>
            <person name="Tanskanen J."/>
            <person name="Kim Y.M."/>
            <person name="Honaas L."/>
            <person name="Yang Z."/>
            <person name="Spallek T."/>
            <person name="Conn C.E."/>
            <person name="Ichihashi Y."/>
            <person name="Cheong K."/>
            <person name="Cui S."/>
            <person name="Der J.P."/>
            <person name="Gundlach H."/>
            <person name="Jiao Y."/>
            <person name="Hori C."/>
            <person name="Ishida J.K."/>
            <person name="Kasahara H."/>
            <person name="Kiba T."/>
            <person name="Kim M.S."/>
            <person name="Koo N."/>
            <person name="Laohavisit A."/>
            <person name="Lee Y.H."/>
            <person name="Lumba S."/>
            <person name="McCourt P."/>
            <person name="Mortimer J.C."/>
            <person name="Mutuku J.M."/>
            <person name="Nomura T."/>
            <person name="Sasaki-Sekimoto Y."/>
            <person name="Seto Y."/>
            <person name="Wang Y."/>
            <person name="Wakatake T."/>
            <person name="Sakakibara H."/>
            <person name="Demura T."/>
            <person name="Yamaguchi S."/>
            <person name="Yoneyama K."/>
            <person name="Manabe R.I."/>
            <person name="Nelson D.C."/>
            <person name="Schulman A.H."/>
            <person name="Timko M.P."/>
            <person name="dePamphilis C.W."/>
            <person name="Choi D."/>
            <person name="Shirasu K."/>
        </authorList>
    </citation>
    <scope>NUCLEOTIDE SEQUENCE [LARGE SCALE GENOMIC DNA]</scope>
    <source>
        <strain evidence="3">cv. UVA1</strain>
    </source>
</reference>
<name>A0A5A7PNY5_STRAF</name>
<dbReference type="EMBL" id="BKCP01004872">
    <property type="protein sequence ID" value="GER34356.1"/>
    <property type="molecule type" value="Genomic_DNA"/>
</dbReference>
<dbReference type="InterPro" id="IPR043129">
    <property type="entry name" value="ATPase_NBD"/>
</dbReference>
<dbReference type="AlphaFoldDB" id="A0A5A7PNY5"/>
<dbReference type="OrthoDB" id="5132116at2759"/>
<accession>A0A5A7PNY5</accession>
<dbReference type="InterPro" id="IPR004000">
    <property type="entry name" value="Actin"/>
</dbReference>
<proteinExistence type="inferred from homology"/>
<comment type="similarity">
    <text evidence="1">Belongs to the actin family.</text>
</comment>